<dbReference type="AlphaFoldDB" id="A0A645IQN2"/>
<accession>A0A645IQN2</accession>
<name>A0A645IQN2_9ZZZZ</name>
<comment type="caution">
    <text evidence="1">The sequence shown here is derived from an EMBL/GenBank/DDBJ whole genome shotgun (WGS) entry which is preliminary data.</text>
</comment>
<proteinExistence type="predicted"/>
<sequence>MAKRALAVRPAIHIHLQQAEIHAQLQLFLAIFAHELPDNDLPRLVFPVVQ</sequence>
<protein>
    <submittedName>
        <fullName evidence="1">Uncharacterized protein</fullName>
    </submittedName>
</protein>
<reference evidence="1" key="1">
    <citation type="submission" date="2019-08" db="EMBL/GenBank/DDBJ databases">
        <authorList>
            <person name="Kucharzyk K."/>
            <person name="Murdoch R.W."/>
            <person name="Higgins S."/>
            <person name="Loffler F."/>
        </authorList>
    </citation>
    <scope>NUCLEOTIDE SEQUENCE</scope>
</reference>
<dbReference type="EMBL" id="VSSQ01120079">
    <property type="protein sequence ID" value="MPN53202.1"/>
    <property type="molecule type" value="Genomic_DNA"/>
</dbReference>
<gene>
    <name evidence="1" type="ORF">SDC9_200866</name>
</gene>
<evidence type="ECO:0000313" key="1">
    <source>
        <dbReference type="EMBL" id="MPN53202.1"/>
    </source>
</evidence>
<organism evidence="1">
    <name type="scientific">bioreactor metagenome</name>
    <dbReference type="NCBI Taxonomy" id="1076179"/>
    <lineage>
        <taxon>unclassified sequences</taxon>
        <taxon>metagenomes</taxon>
        <taxon>ecological metagenomes</taxon>
    </lineage>
</organism>